<reference evidence="1 2" key="1">
    <citation type="submission" date="2020-04" db="EMBL/GenBank/DDBJ databases">
        <title>Flammeovirga sp. SR4, a novel species isolated from seawater.</title>
        <authorList>
            <person name="Wang X."/>
        </authorList>
    </citation>
    <scope>NUCLEOTIDE SEQUENCE [LARGE SCALE GENOMIC DNA]</scope>
    <source>
        <strain evidence="1 2">ATCC 23126</strain>
    </source>
</reference>
<keyword evidence="2" id="KW-1185">Reference proteome</keyword>
<dbReference type="AlphaFoldDB" id="A0A7X9NZV5"/>
<evidence type="ECO:0000313" key="2">
    <source>
        <dbReference type="Proteomes" id="UP000576082"/>
    </source>
</evidence>
<comment type="caution">
    <text evidence="1">The sequence shown here is derived from an EMBL/GenBank/DDBJ whole genome shotgun (WGS) entry which is preliminary data.</text>
</comment>
<sequence>MKNYAILEESYFSKFDTTREELLTITYNGAEASVVTFNYEFFPNRYIQHTLDQSKNTFNKVLIEYSDPIDTIDYTFDSERVYQIDGEKIVVKKFNWIREKYYSCCFDCKDTLSTIYVNEDLGVLQEYSRNYSTTSVLVESNKTNNLSQLFNAIKKDKAFYPDEKEIALRKEQEMVKALRAIEVDDLEEDIDIEIPIEIPEEFLE</sequence>
<dbReference type="RefSeq" id="WP_169654518.1">
    <property type="nucleotide sequence ID" value="NZ_JABANE010000004.1"/>
</dbReference>
<protein>
    <submittedName>
        <fullName evidence="1">Uncharacterized protein</fullName>
    </submittedName>
</protein>
<dbReference type="Proteomes" id="UP000576082">
    <property type="component" value="Unassembled WGS sequence"/>
</dbReference>
<dbReference type="EMBL" id="JABANE010000004">
    <property type="protein sequence ID" value="NME66740.1"/>
    <property type="molecule type" value="Genomic_DNA"/>
</dbReference>
<evidence type="ECO:0000313" key="1">
    <source>
        <dbReference type="EMBL" id="NME66740.1"/>
    </source>
</evidence>
<gene>
    <name evidence="1" type="ORF">HHU12_02070</name>
</gene>
<proteinExistence type="predicted"/>
<organism evidence="1 2">
    <name type="scientific">Flammeovirga aprica JL-4</name>
    <dbReference type="NCBI Taxonomy" id="694437"/>
    <lineage>
        <taxon>Bacteria</taxon>
        <taxon>Pseudomonadati</taxon>
        <taxon>Bacteroidota</taxon>
        <taxon>Cytophagia</taxon>
        <taxon>Cytophagales</taxon>
        <taxon>Flammeovirgaceae</taxon>
        <taxon>Flammeovirga</taxon>
    </lineage>
</organism>
<name>A0A7X9NZV5_9BACT</name>
<accession>A0A7X9NZV5</accession>